<comment type="caution">
    <text evidence="3">The sequence shown here is derived from an EMBL/GenBank/DDBJ whole genome shotgun (WGS) entry which is preliminary data.</text>
</comment>
<accession>A0A329MBQ3</accession>
<evidence type="ECO:0000259" key="2">
    <source>
        <dbReference type="Pfam" id="PF13392"/>
    </source>
</evidence>
<dbReference type="EMBL" id="QMEV01000001">
    <property type="protein sequence ID" value="RAV17505.1"/>
    <property type="molecule type" value="Genomic_DNA"/>
</dbReference>
<dbReference type="RefSeq" id="WP_112630628.1">
    <property type="nucleotide sequence ID" value="NZ_QMEV01000001.1"/>
</dbReference>
<proteinExistence type="predicted"/>
<organism evidence="3 4">
    <name type="scientific">Mycobacterium colombiense</name>
    <dbReference type="NCBI Taxonomy" id="339268"/>
    <lineage>
        <taxon>Bacteria</taxon>
        <taxon>Bacillati</taxon>
        <taxon>Actinomycetota</taxon>
        <taxon>Actinomycetes</taxon>
        <taxon>Mycobacteriales</taxon>
        <taxon>Mycobacteriaceae</taxon>
        <taxon>Mycobacterium</taxon>
        <taxon>Mycobacterium avium complex (MAC)</taxon>
    </lineage>
</organism>
<evidence type="ECO:0000313" key="4">
    <source>
        <dbReference type="Proteomes" id="UP000250915"/>
    </source>
</evidence>
<dbReference type="Pfam" id="PF13392">
    <property type="entry name" value="HNH_3"/>
    <property type="match status" value="1"/>
</dbReference>
<feature type="region of interest" description="Disordered" evidence="1">
    <location>
        <begin position="83"/>
        <end position="109"/>
    </location>
</feature>
<dbReference type="OrthoDB" id="3732358at2"/>
<dbReference type="AlphaFoldDB" id="A0A329MBQ3"/>
<gene>
    <name evidence="3" type="ORF">DQP57_00325</name>
</gene>
<dbReference type="InterPro" id="IPR044930">
    <property type="entry name" value="Homing_endonuclease_His-Me"/>
</dbReference>
<feature type="domain" description="HNH nuclease" evidence="2">
    <location>
        <begin position="47"/>
        <end position="86"/>
    </location>
</feature>
<evidence type="ECO:0000256" key="1">
    <source>
        <dbReference type="SAM" id="MobiDB-lite"/>
    </source>
</evidence>
<name>A0A329MBQ3_9MYCO</name>
<dbReference type="InterPro" id="IPR044925">
    <property type="entry name" value="His-Me_finger_sf"/>
</dbReference>
<dbReference type="SUPFAM" id="SSF54060">
    <property type="entry name" value="His-Me finger endonucleases"/>
    <property type="match status" value="1"/>
</dbReference>
<evidence type="ECO:0000313" key="3">
    <source>
        <dbReference type="EMBL" id="RAV17505.1"/>
    </source>
</evidence>
<reference evidence="3 4" key="1">
    <citation type="submission" date="2018-06" db="EMBL/GenBank/DDBJ databases">
        <title>NTM in soil in Japan.</title>
        <authorList>
            <person name="Ohya K."/>
        </authorList>
    </citation>
    <scope>NUCLEOTIDE SEQUENCE [LARGE SCALE GENOMIC DNA]</scope>
    <source>
        <strain evidence="3 4">GF28</strain>
    </source>
</reference>
<sequence>MELEKLRARFEAKYVRGEPDECWEWRGYRDRQGYGRMRLLGEQVAARISYRLYRGDIPTGLVILHLCDNPPCVNPGHLRVGTIGGNNKDRAAKGRNAPRRPGGHNKLTDSQVREIRERYEAGERQYALADEYGVNQSNISRIVRQERLAAVS</sequence>
<dbReference type="Gene3D" id="3.90.75.10">
    <property type="entry name" value="Homing Intron 3 (I-ppo) Encoded Endonuclease, Chain A"/>
    <property type="match status" value="1"/>
</dbReference>
<dbReference type="Proteomes" id="UP000250915">
    <property type="component" value="Unassembled WGS sequence"/>
</dbReference>
<dbReference type="GO" id="GO:0004519">
    <property type="term" value="F:endonuclease activity"/>
    <property type="evidence" value="ECO:0007669"/>
    <property type="project" value="InterPro"/>
</dbReference>
<protein>
    <recommendedName>
        <fullName evidence="2">HNH nuclease domain-containing protein</fullName>
    </recommendedName>
</protein>
<dbReference type="InterPro" id="IPR003615">
    <property type="entry name" value="HNH_nuc"/>
</dbReference>